<dbReference type="RefSeq" id="WP_109415153.1">
    <property type="nucleotide sequence ID" value="NZ_QEAS01000005.1"/>
</dbReference>
<dbReference type="Proteomes" id="UP000245647">
    <property type="component" value="Unassembled WGS sequence"/>
</dbReference>
<dbReference type="InterPro" id="IPR043714">
    <property type="entry name" value="DUF5655"/>
</dbReference>
<evidence type="ECO:0000313" key="3">
    <source>
        <dbReference type="Proteomes" id="UP000245647"/>
    </source>
</evidence>
<keyword evidence="3" id="KW-1185">Reference proteome</keyword>
<dbReference type="AlphaFoldDB" id="A0A2U2PIJ7"/>
<organism evidence="2 3">
    <name type="scientific">Pararcticibacter amylolyticus</name>
    <dbReference type="NCBI Taxonomy" id="2173175"/>
    <lineage>
        <taxon>Bacteria</taxon>
        <taxon>Pseudomonadati</taxon>
        <taxon>Bacteroidota</taxon>
        <taxon>Sphingobacteriia</taxon>
        <taxon>Sphingobacteriales</taxon>
        <taxon>Sphingobacteriaceae</taxon>
        <taxon>Pararcticibacter</taxon>
    </lineage>
</organism>
<feature type="domain" description="DUF5655" evidence="1">
    <location>
        <begin position="27"/>
        <end position="132"/>
    </location>
</feature>
<protein>
    <recommendedName>
        <fullName evidence="1">DUF5655 domain-containing protein</fullName>
    </recommendedName>
</protein>
<proteinExistence type="predicted"/>
<name>A0A2U2PIJ7_9SPHI</name>
<comment type="caution">
    <text evidence="2">The sequence shown here is derived from an EMBL/GenBank/DDBJ whole genome shotgun (WGS) entry which is preliminary data.</text>
</comment>
<evidence type="ECO:0000313" key="2">
    <source>
        <dbReference type="EMBL" id="PWG81211.1"/>
    </source>
</evidence>
<sequence length="146" mass="17140">MSWTCPNCDRELPWKDYRHYCQRVSLDSLFEGRSPELVLAFDKILAEVADWEKVLVGVTPNCIVFTRRVGFLIIRPMKKWLDIKFYSAVAHPEKPVIRSTASGNKFEDHIRIETVDDIKPALFVYIRESYELMRNKRQEDVKSNSS</sequence>
<evidence type="ECO:0000259" key="1">
    <source>
        <dbReference type="Pfam" id="PF18899"/>
    </source>
</evidence>
<dbReference type="OrthoDB" id="1118588at2"/>
<reference evidence="2 3" key="1">
    <citation type="submission" date="2018-04" db="EMBL/GenBank/DDBJ databases">
        <title>Pedobacter chongqingensis sp. nov., isolated from a rottenly hemp rope.</title>
        <authorList>
            <person name="Cai Y."/>
        </authorList>
    </citation>
    <scope>NUCLEOTIDE SEQUENCE [LARGE SCALE GENOMIC DNA]</scope>
    <source>
        <strain evidence="2 3">FJ4-8</strain>
    </source>
</reference>
<gene>
    <name evidence="2" type="ORF">DDR33_07455</name>
</gene>
<dbReference type="EMBL" id="QEAS01000005">
    <property type="protein sequence ID" value="PWG81211.1"/>
    <property type="molecule type" value="Genomic_DNA"/>
</dbReference>
<dbReference type="Pfam" id="PF18899">
    <property type="entry name" value="DUF5655"/>
    <property type="match status" value="1"/>
</dbReference>
<accession>A0A2U2PIJ7</accession>